<name>A0ACC2X6B2_9TREE</name>
<protein>
    <submittedName>
        <fullName evidence="1">Uncharacterized protein</fullName>
    </submittedName>
</protein>
<keyword evidence="2" id="KW-1185">Reference proteome</keyword>
<organism evidence="1 2">
    <name type="scientific">Naganishia onofrii</name>
    <dbReference type="NCBI Taxonomy" id="1851511"/>
    <lineage>
        <taxon>Eukaryota</taxon>
        <taxon>Fungi</taxon>
        <taxon>Dikarya</taxon>
        <taxon>Basidiomycota</taxon>
        <taxon>Agaricomycotina</taxon>
        <taxon>Tremellomycetes</taxon>
        <taxon>Filobasidiales</taxon>
        <taxon>Filobasidiaceae</taxon>
        <taxon>Naganishia</taxon>
    </lineage>
</organism>
<gene>
    <name evidence="1" type="ORF">QFC24_005883</name>
</gene>
<accession>A0ACC2X6B2</accession>
<dbReference type="Proteomes" id="UP001234202">
    <property type="component" value="Unassembled WGS sequence"/>
</dbReference>
<proteinExistence type="predicted"/>
<comment type="caution">
    <text evidence="1">The sequence shown here is derived from an EMBL/GenBank/DDBJ whole genome shotgun (WGS) entry which is preliminary data.</text>
</comment>
<sequence length="594" mass="66874">MLRPRPGGLVELIAPRPDPSIIKQRASPTFPLDFTEKRRGVRYYLALAVVLSVFGTIPVCFVWVVFYGLRARKWDGWVGAGAFVGFVYALSEVLFYFYLQYITRIVQQPAPPSNLDPEECRLFFVKMLQIGMQDEEPPVTGSESRLEAGELPSAREIQERLEDAISLAQTGHLDTQRNHVHPHIQQQSPKGTAPVSSSGLRNRLGKPNGLDQTSAASEAMNNGVNSPIIRLRRLEKNDPRAIAFREKMRNWFGRVPWESITRKDVLHWLAWSCCNLPYDTVARSPAQMALLEASVEMLEARTGTTFTDFPPSSDDTSANPPSGEGEETGGASRKEDMTTTERKAHAKVRDIVKLMRFTMDPVNTRPRPLFIYALRAFAEARMLRTVYGDQLGFKLFREGDMDYLLRFPADWTPEKQDAEGCDPILFLHGLGVGLVSASHISLSPLSLRIHGLPFDCPQIQNKHVLETLVQRLPTSPIIVPLQPHVSMHVFHPRHLKPPGREETISTIKAICKRWNFWTEADARRVSRKQQKDNVTTSNVGLPHHDKESIRRGIVVCSHSNGSIAHGWLVNDAPEMILKNAFVDPVVFCLWEGGK</sequence>
<dbReference type="EMBL" id="JASBWV010000026">
    <property type="protein sequence ID" value="KAJ9118920.1"/>
    <property type="molecule type" value="Genomic_DNA"/>
</dbReference>
<evidence type="ECO:0000313" key="2">
    <source>
        <dbReference type="Proteomes" id="UP001234202"/>
    </source>
</evidence>
<reference evidence="1" key="1">
    <citation type="submission" date="2023-04" db="EMBL/GenBank/DDBJ databases">
        <title>Draft Genome sequencing of Naganishia species isolated from polar environments using Oxford Nanopore Technology.</title>
        <authorList>
            <person name="Leo P."/>
            <person name="Venkateswaran K."/>
        </authorList>
    </citation>
    <scope>NUCLEOTIDE SEQUENCE</scope>
    <source>
        <strain evidence="1">DBVPG 5303</strain>
    </source>
</reference>
<evidence type="ECO:0000313" key="1">
    <source>
        <dbReference type="EMBL" id="KAJ9118920.1"/>
    </source>
</evidence>